<keyword evidence="4" id="KW-0808">Transferase</keyword>
<feature type="transmembrane region" description="Helical" evidence="1">
    <location>
        <begin position="101"/>
        <end position="119"/>
    </location>
</feature>
<protein>
    <submittedName>
        <fullName evidence="4">Sensor histidine kinase</fullName>
        <ecNumber evidence="4">2.7.13.3</ecNumber>
    </submittedName>
</protein>
<evidence type="ECO:0000256" key="1">
    <source>
        <dbReference type="SAM" id="Phobius"/>
    </source>
</evidence>
<dbReference type="InterPro" id="IPR011623">
    <property type="entry name" value="7TMR_DISM_rcpt_extracell_dom1"/>
</dbReference>
<keyword evidence="1" id="KW-0812">Transmembrane</keyword>
<evidence type="ECO:0000259" key="2">
    <source>
        <dbReference type="Pfam" id="PF06580"/>
    </source>
</evidence>
<feature type="domain" description="Signal transduction histidine kinase internal region" evidence="2">
    <location>
        <begin position="262"/>
        <end position="338"/>
    </location>
</feature>
<feature type="transmembrane region" description="Helical" evidence="1">
    <location>
        <begin position="61"/>
        <end position="80"/>
    </location>
</feature>
<reference evidence="5" key="1">
    <citation type="journal article" date="2019" name="Int. J. Syst. Evol. Microbiol.">
        <title>The Global Catalogue of Microorganisms (GCM) 10K type strain sequencing project: providing services to taxonomists for standard genome sequencing and annotation.</title>
        <authorList>
            <consortium name="The Broad Institute Genomics Platform"/>
            <consortium name="The Broad Institute Genome Sequencing Center for Infectious Disease"/>
            <person name="Wu L."/>
            <person name="Ma J."/>
        </authorList>
    </citation>
    <scope>NUCLEOTIDE SEQUENCE [LARGE SCALE GENOMIC DNA]</scope>
    <source>
        <strain evidence="5">CCUG 55608</strain>
    </source>
</reference>
<dbReference type="PANTHER" id="PTHR34220:SF7">
    <property type="entry name" value="SENSOR HISTIDINE KINASE YPDA"/>
    <property type="match status" value="1"/>
</dbReference>
<keyword evidence="1" id="KW-1133">Transmembrane helix</keyword>
<sequence length="451" mass="51332">MSFDSLGLLYMGSLGALFALNAVQWGLSRDRVHGLFTLQLFIWLAYSISQRYDVGGMANYLIIQALVVGLSRIIYLELVYQLFDLPSHYPRLRRWLRIAQRVLVGYLLLEELAIITFGFNTHPAYPYISALYWLLVIMLVATGIGVASHRRDAVGRFFLAASAILLLRSIRTLVFYTAFQWSWATDPVKDFFTNVVSVALMVELLCLSLCLAFRQRQIAVAQAIEQTREKEQLIHERDQRHRESLEAELAVRRLEQEKTDVQLRALQAQVNPHFLFNSLNSLSSLIDENPPQASEFVDELSLVYRYLLKANDQALTALSSELDFIRSYFRLLKTRYGSGLDLEVRVDPTYESQLLPPLTLQLLVENAVKHNVVQAKRPLKVEILTDDRGRLIVRNNLQRKNTPVLSNGVGLSAILTQYQRLQQPKPVVENENGEFAVTLPLIVPAATTVSQ</sequence>
<gene>
    <name evidence="4" type="ORF">ACFQ4C_28400</name>
</gene>
<feature type="transmembrane region" description="Helical" evidence="1">
    <location>
        <begin position="158"/>
        <end position="179"/>
    </location>
</feature>
<dbReference type="Pfam" id="PF06580">
    <property type="entry name" value="His_kinase"/>
    <property type="match status" value="1"/>
</dbReference>
<feature type="transmembrane region" description="Helical" evidence="1">
    <location>
        <begin position="6"/>
        <end position="25"/>
    </location>
</feature>
<accession>A0ABW3QEY9</accession>
<keyword evidence="4" id="KW-0418">Kinase</keyword>
<evidence type="ECO:0000313" key="5">
    <source>
        <dbReference type="Proteomes" id="UP001597116"/>
    </source>
</evidence>
<feature type="transmembrane region" description="Helical" evidence="1">
    <location>
        <begin position="32"/>
        <end position="49"/>
    </location>
</feature>
<name>A0ABW3QEY9_9BACT</name>
<dbReference type="RefSeq" id="WP_265994144.1">
    <property type="nucleotide sequence ID" value="NZ_CP110973.1"/>
</dbReference>
<organism evidence="4 5">
    <name type="scientific">Larkinella insperata</name>
    <dbReference type="NCBI Taxonomy" id="332158"/>
    <lineage>
        <taxon>Bacteria</taxon>
        <taxon>Pseudomonadati</taxon>
        <taxon>Bacteroidota</taxon>
        <taxon>Cytophagia</taxon>
        <taxon>Cytophagales</taxon>
        <taxon>Spirosomataceae</taxon>
        <taxon>Larkinella</taxon>
    </lineage>
</organism>
<evidence type="ECO:0000313" key="4">
    <source>
        <dbReference type="EMBL" id="MFD1145084.1"/>
    </source>
</evidence>
<dbReference type="Pfam" id="PF07695">
    <property type="entry name" value="7TMR-DISM_7TM"/>
    <property type="match status" value="1"/>
</dbReference>
<comment type="caution">
    <text evidence="4">The sequence shown here is derived from an EMBL/GenBank/DDBJ whole genome shotgun (WGS) entry which is preliminary data.</text>
</comment>
<feature type="domain" description="7TM-DISM receptor extracellular" evidence="3">
    <location>
        <begin position="8"/>
        <end position="212"/>
    </location>
</feature>
<evidence type="ECO:0000259" key="3">
    <source>
        <dbReference type="Pfam" id="PF07695"/>
    </source>
</evidence>
<feature type="transmembrane region" description="Helical" evidence="1">
    <location>
        <begin position="191"/>
        <end position="213"/>
    </location>
</feature>
<dbReference type="PANTHER" id="PTHR34220">
    <property type="entry name" value="SENSOR HISTIDINE KINASE YPDA"/>
    <property type="match status" value="1"/>
</dbReference>
<dbReference type="Proteomes" id="UP001597116">
    <property type="component" value="Unassembled WGS sequence"/>
</dbReference>
<dbReference type="GO" id="GO:0004673">
    <property type="term" value="F:protein histidine kinase activity"/>
    <property type="evidence" value="ECO:0007669"/>
    <property type="project" value="UniProtKB-EC"/>
</dbReference>
<proteinExistence type="predicted"/>
<dbReference type="EC" id="2.7.13.3" evidence="4"/>
<dbReference type="EMBL" id="JBHTLP010000024">
    <property type="protein sequence ID" value="MFD1145084.1"/>
    <property type="molecule type" value="Genomic_DNA"/>
</dbReference>
<dbReference type="InterPro" id="IPR010559">
    <property type="entry name" value="Sig_transdc_His_kin_internal"/>
</dbReference>
<keyword evidence="5" id="KW-1185">Reference proteome</keyword>
<dbReference type="InterPro" id="IPR050640">
    <property type="entry name" value="Bact_2-comp_sensor_kinase"/>
</dbReference>
<feature type="transmembrane region" description="Helical" evidence="1">
    <location>
        <begin position="125"/>
        <end position="146"/>
    </location>
</feature>
<keyword evidence="1" id="KW-0472">Membrane</keyword>